<dbReference type="Proteomes" id="UP000782312">
    <property type="component" value="Unassembled WGS sequence"/>
</dbReference>
<evidence type="ECO:0000313" key="2">
    <source>
        <dbReference type="EMBL" id="MBI3126638.1"/>
    </source>
</evidence>
<evidence type="ECO:0000256" key="1">
    <source>
        <dbReference type="SAM" id="Phobius"/>
    </source>
</evidence>
<protein>
    <submittedName>
        <fullName evidence="2">CbtB-domain containing protein</fullName>
    </submittedName>
</protein>
<keyword evidence="1" id="KW-0472">Membrane</keyword>
<reference evidence="2" key="1">
    <citation type="submission" date="2020-07" db="EMBL/GenBank/DDBJ databases">
        <title>Huge and variable diversity of episymbiotic CPR bacteria and DPANN archaea in groundwater ecosystems.</title>
        <authorList>
            <person name="He C.Y."/>
            <person name="Keren R."/>
            <person name="Whittaker M."/>
            <person name="Farag I.F."/>
            <person name="Doudna J."/>
            <person name="Cate J.H.D."/>
            <person name="Banfield J.F."/>
        </authorList>
    </citation>
    <scope>NUCLEOTIDE SEQUENCE</scope>
    <source>
        <strain evidence="2">NC_groundwater_763_Ag_S-0.2um_68_21</strain>
    </source>
</reference>
<organism evidence="2 3">
    <name type="scientific">Tectimicrobiota bacterium</name>
    <dbReference type="NCBI Taxonomy" id="2528274"/>
    <lineage>
        <taxon>Bacteria</taxon>
        <taxon>Pseudomonadati</taxon>
        <taxon>Nitrospinota/Tectimicrobiota group</taxon>
        <taxon>Candidatus Tectimicrobiota</taxon>
    </lineage>
</organism>
<name>A0A932HX50_UNCTE</name>
<dbReference type="EMBL" id="JACPUR010000007">
    <property type="protein sequence ID" value="MBI3126638.1"/>
    <property type="molecule type" value="Genomic_DNA"/>
</dbReference>
<proteinExistence type="predicted"/>
<dbReference type="AlphaFoldDB" id="A0A932HX50"/>
<sequence length="64" mass="6487">MEQRNESALPHAPELALSGRKALAPALAAILLGAALIAGAGFAGPEALHEAAHDSRHALGFPCH</sequence>
<keyword evidence="1" id="KW-0812">Transmembrane</keyword>
<dbReference type="Pfam" id="PF09489">
    <property type="entry name" value="CbtB"/>
    <property type="match status" value="1"/>
</dbReference>
<accession>A0A932HX50</accession>
<gene>
    <name evidence="2" type="ORF">HYZ11_03435</name>
</gene>
<dbReference type="NCBIfam" id="TIGR02459">
    <property type="entry name" value="CbtB"/>
    <property type="match status" value="1"/>
</dbReference>
<evidence type="ECO:0000313" key="3">
    <source>
        <dbReference type="Proteomes" id="UP000782312"/>
    </source>
</evidence>
<keyword evidence="1" id="KW-1133">Transmembrane helix</keyword>
<dbReference type="InterPro" id="IPR012667">
    <property type="entry name" value="CbtB_put"/>
</dbReference>
<comment type="caution">
    <text evidence="2">The sequence shown here is derived from an EMBL/GenBank/DDBJ whole genome shotgun (WGS) entry which is preliminary data.</text>
</comment>
<feature type="transmembrane region" description="Helical" evidence="1">
    <location>
        <begin position="22"/>
        <end position="43"/>
    </location>
</feature>